<dbReference type="PANTHER" id="PTHR35519:SF2">
    <property type="entry name" value="PH DOMAIN PROTEIN"/>
    <property type="match status" value="1"/>
</dbReference>
<dbReference type="EMBL" id="JASJOS010000012">
    <property type="protein sequence ID" value="MDJ1483752.1"/>
    <property type="molecule type" value="Genomic_DNA"/>
</dbReference>
<keyword evidence="1" id="KW-1133">Transmembrane helix</keyword>
<feature type="transmembrane region" description="Helical" evidence="1">
    <location>
        <begin position="46"/>
        <end position="67"/>
    </location>
</feature>
<sequence length="161" mass="17939">MKTTYVQPGKVVRHVPELQWIETTAHIMDNAFRIPGTNIRFGLDPIIGLIPGIGELITFGISGMMVLMMARHGVSRKVVLMMAGNVMLDSILGSIPLLGDLFDIGFKSNQRNLNLLRKHYQEGKYQGNGTGIIIIVACILLAFLTFLIWALWNLGEYIFGH</sequence>
<evidence type="ECO:0000313" key="3">
    <source>
        <dbReference type="Proteomes" id="UP001241110"/>
    </source>
</evidence>
<keyword evidence="1" id="KW-0812">Transmembrane</keyword>
<dbReference type="RefSeq" id="WP_313984083.1">
    <property type="nucleotide sequence ID" value="NZ_JASJOS010000012.1"/>
</dbReference>
<protein>
    <submittedName>
        <fullName evidence="2">DUF4112 domain-containing protein</fullName>
    </submittedName>
</protein>
<dbReference type="AlphaFoldDB" id="A0AAE3U9J7"/>
<dbReference type="PANTHER" id="PTHR35519">
    <property type="entry name" value="MEMBRANE PROTEINS"/>
    <property type="match status" value="1"/>
</dbReference>
<reference evidence="2" key="1">
    <citation type="submission" date="2023-05" db="EMBL/GenBank/DDBJ databases">
        <authorList>
            <person name="Zhang X."/>
        </authorList>
    </citation>
    <scope>NUCLEOTIDE SEQUENCE</scope>
    <source>
        <strain evidence="2">YF14B1</strain>
    </source>
</reference>
<feature type="transmembrane region" description="Helical" evidence="1">
    <location>
        <begin position="132"/>
        <end position="152"/>
    </location>
</feature>
<gene>
    <name evidence="2" type="ORF">QNI16_24850</name>
</gene>
<organism evidence="2 3">
    <name type="scientific">Xanthocytophaga flava</name>
    <dbReference type="NCBI Taxonomy" id="3048013"/>
    <lineage>
        <taxon>Bacteria</taxon>
        <taxon>Pseudomonadati</taxon>
        <taxon>Bacteroidota</taxon>
        <taxon>Cytophagia</taxon>
        <taxon>Cytophagales</taxon>
        <taxon>Rhodocytophagaceae</taxon>
        <taxon>Xanthocytophaga</taxon>
    </lineage>
</organism>
<keyword evidence="1" id="KW-0472">Membrane</keyword>
<dbReference type="Proteomes" id="UP001241110">
    <property type="component" value="Unassembled WGS sequence"/>
</dbReference>
<evidence type="ECO:0000256" key="1">
    <source>
        <dbReference type="SAM" id="Phobius"/>
    </source>
</evidence>
<dbReference type="Pfam" id="PF13430">
    <property type="entry name" value="DUF4112"/>
    <property type="match status" value="1"/>
</dbReference>
<name>A0AAE3U9J7_9BACT</name>
<comment type="caution">
    <text evidence="2">The sequence shown here is derived from an EMBL/GenBank/DDBJ whole genome shotgun (WGS) entry which is preliminary data.</text>
</comment>
<dbReference type="InterPro" id="IPR025187">
    <property type="entry name" value="DUF4112"/>
</dbReference>
<accession>A0AAE3U9J7</accession>
<evidence type="ECO:0000313" key="2">
    <source>
        <dbReference type="EMBL" id="MDJ1483752.1"/>
    </source>
</evidence>
<proteinExistence type="predicted"/>